<proteinExistence type="predicted"/>
<dbReference type="Proteomes" id="UP000054837">
    <property type="component" value="Unassembled WGS sequence"/>
</dbReference>
<dbReference type="InterPro" id="IPR008554">
    <property type="entry name" value="Glutaredoxin-like"/>
</dbReference>
<keyword evidence="2" id="KW-1185">Reference proteome</keyword>
<dbReference type="RefSeq" id="WP_058892080.1">
    <property type="nucleotide sequence ID" value="NZ_LQBL01000031.1"/>
</dbReference>
<dbReference type="PROSITE" id="PS51354">
    <property type="entry name" value="GLUTAREDOXIN_2"/>
    <property type="match status" value="1"/>
</dbReference>
<accession>A0A0W8I211</accession>
<dbReference type="OrthoDB" id="8779161at2"/>
<dbReference type="AlphaFoldDB" id="A0A0W8I211"/>
<evidence type="ECO:0000313" key="1">
    <source>
        <dbReference type="EMBL" id="KUG51784.1"/>
    </source>
</evidence>
<comment type="caution">
    <text evidence="1">The sequence shown here is derived from an EMBL/GenBank/DDBJ whole genome shotgun (WGS) entry which is preliminary data.</text>
</comment>
<gene>
    <name evidence="1" type="ORF">AVL62_07460</name>
</gene>
<organism evidence="1 2">
    <name type="scientific">Serinicoccus chungangensis</name>
    <dbReference type="NCBI Taxonomy" id="767452"/>
    <lineage>
        <taxon>Bacteria</taxon>
        <taxon>Bacillati</taxon>
        <taxon>Actinomycetota</taxon>
        <taxon>Actinomycetes</taxon>
        <taxon>Micrococcales</taxon>
        <taxon>Ornithinimicrobiaceae</taxon>
        <taxon>Serinicoccus</taxon>
    </lineage>
</organism>
<reference evidence="1 2" key="1">
    <citation type="submission" date="2015-12" db="EMBL/GenBank/DDBJ databases">
        <title>Serinicoccus chungangenesis strain CD08_5 genome sequencing and assembly.</title>
        <authorList>
            <person name="Chander A.M."/>
            <person name="Kaur G."/>
            <person name="Nair G.R."/>
            <person name="Dhawan D.K."/>
            <person name="Kochhar R.K."/>
            <person name="Mayilraj S."/>
            <person name="Bhadada S.K."/>
        </authorList>
    </citation>
    <scope>NUCLEOTIDE SEQUENCE [LARGE SCALE GENOMIC DNA]</scope>
    <source>
        <strain evidence="1 2">CD08_5</strain>
    </source>
</reference>
<dbReference type="SUPFAM" id="SSF52833">
    <property type="entry name" value="Thioredoxin-like"/>
    <property type="match status" value="1"/>
</dbReference>
<dbReference type="STRING" id="767452.AVL62_07460"/>
<dbReference type="InterPro" id="IPR036249">
    <property type="entry name" value="Thioredoxin-like_sf"/>
</dbReference>
<dbReference type="EMBL" id="LQBL01000031">
    <property type="protein sequence ID" value="KUG51784.1"/>
    <property type="molecule type" value="Genomic_DNA"/>
</dbReference>
<protein>
    <submittedName>
        <fullName evidence="1">Uncharacterized protein</fullName>
    </submittedName>
</protein>
<dbReference type="Gene3D" id="3.40.30.10">
    <property type="entry name" value="Glutaredoxin"/>
    <property type="match status" value="1"/>
</dbReference>
<evidence type="ECO:0000313" key="2">
    <source>
        <dbReference type="Proteomes" id="UP000054837"/>
    </source>
</evidence>
<sequence length="93" mass="10584">MRLPRRSRAPRVEMLSRPGCHLCEQMLRVVSQQVPDVVVRDIDAERRAGVMDEGEHDGWTTQVPVLLVDGEPVARWEIDPADLRTALSSGRRR</sequence>
<dbReference type="Pfam" id="PF05768">
    <property type="entry name" value="Glrx-like"/>
    <property type="match status" value="1"/>
</dbReference>
<name>A0A0W8I211_9MICO</name>